<evidence type="ECO:0000313" key="14">
    <source>
        <dbReference type="Proteomes" id="UP001178507"/>
    </source>
</evidence>
<feature type="non-terminal residue" evidence="13">
    <location>
        <position position="1"/>
    </location>
</feature>
<keyword evidence="3 10" id="KW-0328">Glycosyltransferase</keyword>
<organism evidence="13 14">
    <name type="scientific">Effrenium voratum</name>
    <dbReference type="NCBI Taxonomy" id="2562239"/>
    <lineage>
        <taxon>Eukaryota</taxon>
        <taxon>Sar</taxon>
        <taxon>Alveolata</taxon>
        <taxon>Dinophyceae</taxon>
        <taxon>Suessiales</taxon>
        <taxon>Symbiodiniaceae</taxon>
        <taxon>Effrenium</taxon>
    </lineage>
</organism>
<comment type="caution">
    <text evidence="13">The sequence shown here is derived from an EMBL/GenBank/DDBJ whole genome shotgun (WGS) entry which is preliminary data.</text>
</comment>
<dbReference type="EMBL" id="CAUJNA010001516">
    <property type="protein sequence ID" value="CAJ1387425.1"/>
    <property type="molecule type" value="Genomic_DNA"/>
</dbReference>
<keyword evidence="12" id="KW-0732">Signal</keyword>
<evidence type="ECO:0000256" key="3">
    <source>
        <dbReference type="ARBA" id="ARBA00022676"/>
    </source>
</evidence>
<evidence type="ECO:0000256" key="9">
    <source>
        <dbReference type="ARBA" id="ARBA00023136"/>
    </source>
</evidence>
<keyword evidence="9" id="KW-0472">Membrane</keyword>
<keyword evidence="7" id="KW-1133">Transmembrane helix</keyword>
<proteinExistence type="inferred from homology"/>
<keyword evidence="4" id="KW-0808">Transferase</keyword>
<sequence length="314" mass="34498">SGALLRVSRSAPCMALCLLWLVASVAVASASNASDVPKEHERFFDFLMHTTGDQPELRHYLVRKLLLHLATDPWRPRSPCPRWRPQKRPAEAEAAASDEAKRGLLVVAMIAVPVEAFAWRRMVRATLQDLAGPLDLGHAWRRVSSGAEVRPRFAVGAHAGSALRSRVEREAAEFGDMAILNMTDSFETAGQNSEKTWLSFQWALQRYPDAQLIFHQDGDTVVDWRQALPRLLRAVLGPEVLSRPLEEEALQRLQLGRLCERTPTHLLAGCPGAVELEPCGAGSLYGFSGGGPPKSWGVRGSRATRLTSVGSPRS</sequence>
<keyword evidence="8 10" id="KW-0333">Golgi apparatus</keyword>
<evidence type="ECO:0000256" key="7">
    <source>
        <dbReference type="ARBA" id="ARBA00022989"/>
    </source>
</evidence>
<evidence type="ECO:0000256" key="5">
    <source>
        <dbReference type="ARBA" id="ARBA00022692"/>
    </source>
</evidence>
<keyword evidence="5" id="KW-0812">Transmembrane</keyword>
<dbReference type="GO" id="GO:0000139">
    <property type="term" value="C:Golgi membrane"/>
    <property type="evidence" value="ECO:0007669"/>
    <property type="project" value="UniProtKB-SubCell"/>
</dbReference>
<keyword evidence="6" id="KW-0735">Signal-anchor</keyword>
<keyword evidence="14" id="KW-1185">Reference proteome</keyword>
<dbReference type="EC" id="2.4.1.-" evidence="10"/>
<comment type="subcellular location">
    <subcellularLocation>
        <location evidence="1 10">Golgi apparatus membrane</location>
        <topology evidence="1 10">Single-pass type II membrane protein</topology>
    </subcellularLocation>
</comment>
<accession>A0AA36IGM3</accession>
<comment type="similarity">
    <text evidence="2 10">Belongs to the glycosyltransferase 31 family.</text>
</comment>
<evidence type="ECO:0000256" key="6">
    <source>
        <dbReference type="ARBA" id="ARBA00022968"/>
    </source>
</evidence>
<dbReference type="AlphaFoldDB" id="A0AA36IGM3"/>
<reference evidence="13" key="1">
    <citation type="submission" date="2023-08" db="EMBL/GenBank/DDBJ databases">
        <authorList>
            <person name="Chen Y."/>
            <person name="Shah S."/>
            <person name="Dougan E. K."/>
            <person name="Thang M."/>
            <person name="Chan C."/>
        </authorList>
    </citation>
    <scope>NUCLEOTIDE SEQUENCE</scope>
</reference>
<feature type="signal peptide" evidence="12">
    <location>
        <begin position="1"/>
        <end position="30"/>
    </location>
</feature>
<evidence type="ECO:0000313" key="13">
    <source>
        <dbReference type="EMBL" id="CAJ1387425.1"/>
    </source>
</evidence>
<evidence type="ECO:0000256" key="1">
    <source>
        <dbReference type="ARBA" id="ARBA00004323"/>
    </source>
</evidence>
<protein>
    <recommendedName>
        <fullName evidence="10">Hexosyltransferase</fullName>
        <ecNumber evidence="10">2.4.1.-</ecNumber>
    </recommendedName>
</protein>
<evidence type="ECO:0000256" key="11">
    <source>
        <dbReference type="SAM" id="MobiDB-lite"/>
    </source>
</evidence>
<evidence type="ECO:0000256" key="10">
    <source>
        <dbReference type="RuleBase" id="RU363063"/>
    </source>
</evidence>
<evidence type="ECO:0000256" key="8">
    <source>
        <dbReference type="ARBA" id="ARBA00023034"/>
    </source>
</evidence>
<evidence type="ECO:0000256" key="4">
    <source>
        <dbReference type="ARBA" id="ARBA00022679"/>
    </source>
</evidence>
<feature type="compositionally biased region" description="Polar residues" evidence="11">
    <location>
        <begin position="304"/>
        <end position="314"/>
    </location>
</feature>
<name>A0AA36IGM3_9DINO</name>
<evidence type="ECO:0000256" key="2">
    <source>
        <dbReference type="ARBA" id="ARBA00008661"/>
    </source>
</evidence>
<evidence type="ECO:0000256" key="12">
    <source>
        <dbReference type="SAM" id="SignalP"/>
    </source>
</evidence>
<feature type="region of interest" description="Disordered" evidence="11">
    <location>
        <begin position="292"/>
        <end position="314"/>
    </location>
</feature>
<dbReference type="Pfam" id="PF01762">
    <property type="entry name" value="Galactosyl_T"/>
    <property type="match status" value="1"/>
</dbReference>
<dbReference type="PANTHER" id="PTHR11214">
    <property type="entry name" value="BETA-1,3-N-ACETYLGLUCOSAMINYLTRANSFERASE"/>
    <property type="match status" value="1"/>
</dbReference>
<dbReference type="GO" id="GO:0016758">
    <property type="term" value="F:hexosyltransferase activity"/>
    <property type="evidence" value="ECO:0007669"/>
    <property type="project" value="InterPro"/>
</dbReference>
<feature type="chain" id="PRO_5041364659" description="Hexosyltransferase" evidence="12">
    <location>
        <begin position="31"/>
        <end position="314"/>
    </location>
</feature>
<gene>
    <name evidence="13" type="ORF">EVOR1521_LOCUS13510</name>
</gene>
<dbReference type="Proteomes" id="UP001178507">
    <property type="component" value="Unassembled WGS sequence"/>
</dbReference>
<dbReference type="InterPro" id="IPR002659">
    <property type="entry name" value="Glyco_trans_31"/>
</dbReference>